<dbReference type="Pfam" id="PF00773">
    <property type="entry name" value="RNB"/>
    <property type="match status" value="1"/>
</dbReference>
<keyword evidence="7 8" id="KW-0694">RNA-binding</keyword>
<dbReference type="InterPro" id="IPR003029">
    <property type="entry name" value="S1_domain"/>
</dbReference>
<comment type="catalytic activity">
    <reaction evidence="1 8">
        <text>Exonucleolytic cleavage in the 3'- to 5'-direction to yield nucleoside 5'-phosphates.</text>
        <dbReference type="EC" id="3.1.13.1"/>
    </reaction>
</comment>
<dbReference type="NCBIfam" id="TIGR00358">
    <property type="entry name" value="3_prime_RNase"/>
    <property type="match status" value="1"/>
</dbReference>
<dbReference type="InterPro" id="IPR001900">
    <property type="entry name" value="RNase_II/R"/>
</dbReference>
<dbReference type="Pfam" id="PF17876">
    <property type="entry name" value="CSD2"/>
    <property type="match status" value="1"/>
</dbReference>
<dbReference type="Pfam" id="PF08206">
    <property type="entry name" value="OB_RNB"/>
    <property type="match status" value="1"/>
</dbReference>
<organism evidence="12 13">
    <name type="scientific">Granulicella aggregans</name>
    <dbReference type="NCBI Taxonomy" id="474949"/>
    <lineage>
        <taxon>Bacteria</taxon>
        <taxon>Pseudomonadati</taxon>
        <taxon>Acidobacteriota</taxon>
        <taxon>Terriglobia</taxon>
        <taxon>Terriglobales</taxon>
        <taxon>Acidobacteriaceae</taxon>
        <taxon>Granulicella</taxon>
    </lineage>
</organism>
<feature type="region of interest" description="Disordered" evidence="10">
    <location>
        <begin position="842"/>
        <end position="898"/>
    </location>
</feature>
<accession>A0A7W8E2F3</accession>
<dbReference type="InterPro" id="IPR050180">
    <property type="entry name" value="RNR_Ribonuclease"/>
</dbReference>
<dbReference type="GO" id="GO:0005829">
    <property type="term" value="C:cytosol"/>
    <property type="evidence" value="ECO:0007669"/>
    <property type="project" value="TreeGrafter"/>
</dbReference>
<dbReference type="InterPro" id="IPR004476">
    <property type="entry name" value="RNase_II/RNase_R"/>
</dbReference>
<evidence type="ECO:0000256" key="10">
    <source>
        <dbReference type="SAM" id="MobiDB-lite"/>
    </source>
</evidence>
<feature type="region of interest" description="Disordered" evidence="10">
    <location>
        <begin position="688"/>
        <end position="717"/>
    </location>
</feature>
<comment type="caution">
    <text evidence="12">The sequence shown here is derived from an EMBL/GenBank/DDBJ whole genome shotgun (WGS) entry which is preliminary data.</text>
</comment>
<dbReference type="CDD" id="cd04471">
    <property type="entry name" value="S1_RNase_R"/>
    <property type="match status" value="1"/>
</dbReference>
<dbReference type="SMART" id="SM00316">
    <property type="entry name" value="S1"/>
    <property type="match status" value="1"/>
</dbReference>
<gene>
    <name evidence="8" type="primary">rnr</name>
    <name evidence="12" type="ORF">HDF16_001508</name>
</gene>
<dbReference type="Proteomes" id="UP000540989">
    <property type="component" value="Unassembled WGS sequence"/>
</dbReference>
<keyword evidence="5 8" id="KW-0378">Hydrolase</keyword>
<dbReference type="SMART" id="SM00955">
    <property type="entry name" value="RNB"/>
    <property type="match status" value="1"/>
</dbReference>
<dbReference type="PROSITE" id="PS50126">
    <property type="entry name" value="S1"/>
    <property type="match status" value="1"/>
</dbReference>
<dbReference type="EC" id="3.1.13.1" evidence="8"/>
<dbReference type="AlphaFoldDB" id="A0A7W8E2F3"/>
<dbReference type="PANTHER" id="PTHR23355">
    <property type="entry name" value="RIBONUCLEASE"/>
    <property type="match status" value="1"/>
</dbReference>
<evidence type="ECO:0000256" key="8">
    <source>
        <dbReference type="HAMAP-Rule" id="MF_01895"/>
    </source>
</evidence>
<dbReference type="Pfam" id="PF00575">
    <property type="entry name" value="S1"/>
    <property type="match status" value="1"/>
</dbReference>
<dbReference type="GO" id="GO:0008859">
    <property type="term" value="F:exoribonuclease II activity"/>
    <property type="evidence" value="ECO:0007669"/>
    <property type="project" value="UniProtKB-UniRule"/>
</dbReference>
<name>A0A7W8E2F3_9BACT</name>
<sequence>MAKQGPYPQTDRDLIRRVERSAGSRAGYKQLVRELGLGGGRERRLLLEQLARITARGELVKINNEQWSMPSAIPAKTARAPRHLAAAPVENRATRDRLLAGKLDLHRDGYGFVRPNGSTNRDDDLFIPPNEINGAMQGDEVLVDEAPPGRDGRRSGRIARVLTRRNPTVVGIFHYAKSSSRRAVWDSAPLFHGNYITPLDERMTQPILIPDGLEMPATPQLTTHRVLGEEAQTQQAHWFDETKLDPLEGIAVDVEVTDFPSAGRPAKGRVLEILGPPDAFGVDVEIIIRKHHLPHVFPANVLAEATESAALPIAEEEGKRRDFRGLNIVTIDGETARDFDDAVLVTPMPNGNWELQVHIADVSHYVRPGTALDLEARLRGNSVYFPDRAIPMLPNTLSSGMCSLRPDEDRLVLSCIMEVDARGEVLGYEICEGIIRSARRMTYTQIQSVLDNDAATCEQFADLVPDFERMYELALKLNAKRKRRGSIDFDLPEPVILFNPDGDMHAIVRSERGWSHRLIEEFMLSANECVATWIESQVVPSIYRIHETPDPKRIVDFEETASQFGYSLGFSSLPVKRVQTRGDRRNVRGTDRQAQTHEIPESIPVTPQMYQKLTARIAGKPEERILAYLMLRSLKQARYSEKNVGHFALASPSYTHFTSPIRRYPDLIVHRLLRALLDSGADPIGGAILSDAPQPWSSETRKRSMETANKEAAENAAQAPIPEAELDAIASECSQTERRAADAERELIEWKKIKFMQDRVGEDFQAVVLSCTKYGFFVELDDLFIEGLVPLSSLVDDRYSFRDTDRQIVGDRNGRVFKMGMRVHVLLDRIDRQQRRLQFALVPSEDDPAAIKPRKKSKTAASPEGDRPHSSPNRSGKKKGKTKSKVRTRDKKAKGKRK</sequence>
<keyword evidence="9" id="KW-0175">Coiled coil</keyword>
<dbReference type="InterPro" id="IPR011129">
    <property type="entry name" value="CSD"/>
</dbReference>
<feature type="coiled-coil region" evidence="9">
    <location>
        <begin position="726"/>
        <end position="753"/>
    </location>
</feature>
<dbReference type="InterPro" id="IPR040476">
    <property type="entry name" value="CSD2"/>
</dbReference>
<feature type="compositionally biased region" description="Basic residues" evidence="10">
    <location>
        <begin position="875"/>
        <end position="898"/>
    </location>
</feature>
<evidence type="ECO:0000256" key="9">
    <source>
        <dbReference type="SAM" id="Coils"/>
    </source>
</evidence>
<evidence type="ECO:0000256" key="6">
    <source>
        <dbReference type="ARBA" id="ARBA00022839"/>
    </source>
</evidence>
<comment type="similarity">
    <text evidence="8">Belongs to the RNR ribonuclease family. RNase R subfamily.</text>
</comment>
<evidence type="ECO:0000256" key="3">
    <source>
        <dbReference type="ARBA" id="ARBA00022490"/>
    </source>
</evidence>
<evidence type="ECO:0000313" key="12">
    <source>
        <dbReference type="EMBL" id="MBB5056823.1"/>
    </source>
</evidence>
<dbReference type="GO" id="GO:0006402">
    <property type="term" value="P:mRNA catabolic process"/>
    <property type="evidence" value="ECO:0007669"/>
    <property type="project" value="TreeGrafter"/>
</dbReference>
<comment type="function">
    <text evidence="8">3'-5' exoribonuclease that releases 5'-nucleoside monophosphates and is involved in maturation of structured RNAs.</text>
</comment>
<keyword evidence="4 8" id="KW-0540">Nuclease</keyword>
<evidence type="ECO:0000313" key="13">
    <source>
        <dbReference type="Proteomes" id="UP000540989"/>
    </source>
</evidence>
<evidence type="ECO:0000256" key="1">
    <source>
        <dbReference type="ARBA" id="ARBA00001849"/>
    </source>
</evidence>
<evidence type="ECO:0000256" key="7">
    <source>
        <dbReference type="ARBA" id="ARBA00022884"/>
    </source>
</evidence>
<dbReference type="InterPro" id="IPR022966">
    <property type="entry name" value="RNase_II/R_CS"/>
</dbReference>
<protein>
    <recommendedName>
        <fullName evidence="8">Ribonuclease R</fullName>
        <shortName evidence="8">RNase R</shortName>
        <ecNumber evidence="8">3.1.13.1</ecNumber>
    </recommendedName>
</protein>
<keyword evidence="6 8" id="KW-0269">Exonuclease</keyword>
<dbReference type="RefSeq" id="WP_184215044.1">
    <property type="nucleotide sequence ID" value="NZ_JACHIP010000002.1"/>
</dbReference>
<evidence type="ECO:0000259" key="11">
    <source>
        <dbReference type="PROSITE" id="PS50126"/>
    </source>
</evidence>
<feature type="compositionally biased region" description="Basic and acidic residues" evidence="10">
    <location>
        <begin position="699"/>
        <end position="713"/>
    </location>
</feature>
<evidence type="ECO:0000256" key="2">
    <source>
        <dbReference type="ARBA" id="ARBA00004496"/>
    </source>
</evidence>
<dbReference type="Gene3D" id="2.40.50.140">
    <property type="entry name" value="Nucleic acid-binding proteins"/>
    <property type="match status" value="2"/>
</dbReference>
<dbReference type="SMART" id="SM00357">
    <property type="entry name" value="CSP"/>
    <property type="match status" value="1"/>
</dbReference>
<keyword evidence="13" id="KW-1185">Reference proteome</keyword>
<dbReference type="GO" id="GO:0003723">
    <property type="term" value="F:RNA binding"/>
    <property type="evidence" value="ECO:0007669"/>
    <property type="project" value="UniProtKB-UniRule"/>
</dbReference>
<dbReference type="PANTHER" id="PTHR23355:SF9">
    <property type="entry name" value="DIS3-LIKE EXONUCLEASE 2"/>
    <property type="match status" value="1"/>
</dbReference>
<dbReference type="EMBL" id="JACHIP010000002">
    <property type="protein sequence ID" value="MBB5056823.1"/>
    <property type="molecule type" value="Genomic_DNA"/>
</dbReference>
<feature type="domain" description="S1 motif" evidence="11">
    <location>
        <begin position="761"/>
        <end position="842"/>
    </location>
</feature>
<evidence type="ECO:0000256" key="4">
    <source>
        <dbReference type="ARBA" id="ARBA00022722"/>
    </source>
</evidence>
<keyword evidence="3 8" id="KW-0963">Cytoplasm</keyword>
<dbReference type="InterPro" id="IPR012340">
    <property type="entry name" value="NA-bd_OB-fold"/>
</dbReference>
<comment type="subcellular location">
    <subcellularLocation>
        <location evidence="2 8">Cytoplasm</location>
    </subcellularLocation>
</comment>
<evidence type="ECO:0000256" key="5">
    <source>
        <dbReference type="ARBA" id="ARBA00022801"/>
    </source>
</evidence>
<proteinExistence type="inferred from homology"/>
<dbReference type="InterPro" id="IPR011805">
    <property type="entry name" value="RNase_R"/>
</dbReference>
<dbReference type="InterPro" id="IPR013223">
    <property type="entry name" value="RNase_B_OB_dom"/>
</dbReference>
<reference evidence="12 13" key="1">
    <citation type="submission" date="2020-08" db="EMBL/GenBank/DDBJ databases">
        <title>Genomic Encyclopedia of Type Strains, Phase IV (KMG-V): Genome sequencing to study the core and pangenomes of soil and plant-associated prokaryotes.</title>
        <authorList>
            <person name="Whitman W."/>
        </authorList>
    </citation>
    <scope>NUCLEOTIDE SEQUENCE [LARGE SCALE GENOMIC DNA]</scope>
    <source>
        <strain evidence="12 13">M8UP14</strain>
    </source>
</reference>
<dbReference type="HAMAP" id="MF_01895">
    <property type="entry name" value="RNase_R"/>
    <property type="match status" value="1"/>
</dbReference>
<dbReference type="SUPFAM" id="SSF50249">
    <property type="entry name" value="Nucleic acid-binding proteins"/>
    <property type="match status" value="3"/>
</dbReference>
<dbReference type="PROSITE" id="PS01175">
    <property type="entry name" value="RIBONUCLEASE_II"/>
    <property type="match status" value="1"/>
</dbReference>